<dbReference type="InterPro" id="IPR014314">
    <property type="entry name" value="Succ_DH_cytb556"/>
</dbReference>
<evidence type="ECO:0000256" key="7">
    <source>
        <dbReference type="ARBA" id="ARBA00023136"/>
    </source>
</evidence>
<comment type="subcellular location">
    <subcellularLocation>
        <location evidence="1">Membrane</location>
    </subcellularLocation>
</comment>
<dbReference type="SUPFAM" id="SSF81343">
    <property type="entry name" value="Fumarate reductase respiratory complex transmembrane subunits"/>
    <property type="match status" value="1"/>
</dbReference>
<evidence type="ECO:0000313" key="11">
    <source>
        <dbReference type="EMBL" id="PWI70789.1"/>
    </source>
</evidence>
<keyword evidence="3 9" id="KW-0812">Transmembrane</keyword>
<proteinExistence type="predicted"/>
<dbReference type="PANTHER" id="PTHR10978:SF5">
    <property type="entry name" value="SUCCINATE DEHYDROGENASE CYTOCHROME B560 SUBUNIT, MITOCHONDRIAL"/>
    <property type="match status" value="1"/>
</dbReference>
<evidence type="ECO:0000256" key="2">
    <source>
        <dbReference type="ARBA" id="ARBA00022617"/>
    </source>
</evidence>
<evidence type="ECO:0000256" key="4">
    <source>
        <dbReference type="ARBA" id="ARBA00022723"/>
    </source>
</evidence>
<keyword evidence="13" id="KW-1185">Reference proteome</keyword>
<dbReference type="GO" id="GO:0006121">
    <property type="term" value="P:mitochondrial electron transport, succinate to ubiquinone"/>
    <property type="evidence" value="ECO:0007669"/>
    <property type="project" value="TreeGrafter"/>
</dbReference>
<evidence type="ECO:0000313" key="12">
    <source>
        <dbReference type="Proteomes" id="UP000245956"/>
    </source>
</evidence>
<feature type="transmembrane region" description="Helical" evidence="9">
    <location>
        <begin position="292"/>
        <end position="316"/>
    </location>
</feature>
<keyword evidence="2" id="KW-0349">Heme</keyword>
<dbReference type="GO" id="GO:0006099">
    <property type="term" value="P:tricarboxylic acid cycle"/>
    <property type="evidence" value="ECO:0007669"/>
    <property type="project" value="InterPro"/>
</dbReference>
<sequence length="354" mass="38210">MQSPTSRSVRDKPWGTPVHVVGQPADARRTSANAASTIGRGQDLGMPPLRSPPLETLSAIFHRSRRLESITLTCVCDGRKVEEGSARDWAYRRERHHLDRGTEPPASPSSSDARVPTKPQPAGGNSIIETGRALLSSLLSSTTTTRSREPHHPIDDDEPHLEQAAAAMIAQRVGVAALRRGAKPSVFFNQTIPKAVLASSMSTSQSRPIATTKLSPDEGQQILVNQRLHRPVSPHLGIYKMEQTWFGASAWTRITGCTLSGAAYLYFTGYLVAPLLGLHLESASLAAAFGGLPWLVKGGVKFGLAFPFAFHFINGIKHLVYDMGIGFAKTSIKKGEIALWVSSVLSGLYLAFGL</sequence>
<keyword evidence="7 9" id="KW-0472">Membrane</keyword>
<feature type="compositionally biased region" description="Basic and acidic residues" evidence="8">
    <location>
        <begin position="93"/>
        <end position="102"/>
    </location>
</feature>
<dbReference type="GO" id="GO:0009055">
    <property type="term" value="F:electron transfer activity"/>
    <property type="evidence" value="ECO:0007669"/>
    <property type="project" value="InterPro"/>
</dbReference>
<feature type="transmembrane region" description="Helical" evidence="9">
    <location>
        <begin position="337"/>
        <end position="353"/>
    </location>
</feature>
<dbReference type="GO" id="GO:0046872">
    <property type="term" value="F:metal ion binding"/>
    <property type="evidence" value="ECO:0007669"/>
    <property type="project" value="UniProtKB-KW"/>
</dbReference>
<dbReference type="AlphaFoldDB" id="A0A2U3E8I0"/>
<organism evidence="11 12">
    <name type="scientific">Purpureocillium lilacinum</name>
    <name type="common">Paecilomyces lilacinus</name>
    <dbReference type="NCBI Taxonomy" id="33203"/>
    <lineage>
        <taxon>Eukaryota</taxon>
        <taxon>Fungi</taxon>
        <taxon>Dikarya</taxon>
        <taxon>Ascomycota</taxon>
        <taxon>Pezizomycotina</taxon>
        <taxon>Sordariomycetes</taxon>
        <taxon>Hypocreomycetidae</taxon>
        <taxon>Hypocreales</taxon>
        <taxon>Ophiocordycipitaceae</taxon>
        <taxon>Purpureocillium</taxon>
    </lineage>
</organism>
<dbReference type="InterPro" id="IPR034804">
    <property type="entry name" value="SQR/QFR_C/D"/>
</dbReference>
<feature type="region of interest" description="Disordered" evidence="8">
    <location>
        <begin position="93"/>
        <end position="127"/>
    </location>
</feature>
<reference evidence="11 12" key="2">
    <citation type="journal article" date="2016" name="Front. Microbiol.">
        <title>Genome and transcriptome sequences reveal the specific parasitism of the nematophagous Purpureocillium lilacinum 36-1.</title>
        <authorList>
            <person name="Xie J."/>
            <person name="Li S."/>
            <person name="Mo C."/>
            <person name="Xiao X."/>
            <person name="Peng D."/>
            <person name="Wang G."/>
            <person name="Xiao Y."/>
        </authorList>
    </citation>
    <scope>NUCLEOTIDE SEQUENCE [LARGE SCALE GENOMIC DNA]</scope>
    <source>
        <strain evidence="11 12">36-1</strain>
    </source>
</reference>
<evidence type="ECO:0000256" key="8">
    <source>
        <dbReference type="SAM" id="MobiDB-lite"/>
    </source>
</evidence>
<dbReference type="Proteomes" id="UP001287286">
    <property type="component" value="Unassembled WGS sequence"/>
</dbReference>
<reference evidence="10 13" key="4">
    <citation type="journal article" date="2024" name="Microbiol. Resour. Announc.">
        <title>Genome annotations for the ascomycete fungi Trichoderma harzianum, Trichoderma aggressivum, and Purpureocillium lilacinum.</title>
        <authorList>
            <person name="Beijen E.P.W."/>
            <person name="Ohm R.A."/>
        </authorList>
    </citation>
    <scope>NUCLEOTIDE SEQUENCE [LARGE SCALE GENOMIC DNA]</scope>
    <source>
        <strain evidence="10 13">CBS 150709</strain>
    </source>
</reference>
<reference evidence="10" key="3">
    <citation type="submission" date="2023-11" db="EMBL/GenBank/DDBJ databases">
        <authorList>
            <person name="Beijen E."/>
            <person name="Ohm R.A."/>
        </authorList>
    </citation>
    <scope>NUCLEOTIDE SEQUENCE</scope>
    <source>
        <strain evidence="10">CBS 150709</strain>
    </source>
</reference>
<evidence type="ECO:0008006" key="14">
    <source>
        <dbReference type="Google" id="ProtNLM"/>
    </source>
</evidence>
<dbReference type="EMBL" id="JAWRVI010000015">
    <property type="protein sequence ID" value="KAK4090444.1"/>
    <property type="molecule type" value="Genomic_DNA"/>
</dbReference>
<gene>
    <name evidence="11" type="ORF">PCL_12157</name>
    <name evidence="10" type="ORF">Purlil1_5116</name>
</gene>
<evidence type="ECO:0000256" key="1">
    <source>
        <dbReference type="ARBA" id="ARBA00004370"/>
    </source>
</evidence>
<evidence type="ECO:0000313" key="13">
    <source>
        <dbReference type="Proteomes" id="UP001287286"/>
    </source>
</evidence>
<reference evidence="11" key="1">
    <citation type="submission" date="2015-05" db="EMBL/GenBank/DDBJ databases">
        <authorList>
            <person name="Wang D.B."/>
            <person name="Wang M."/>
        </authorList>
    </citation>
    <scope>NUCLEOTIDE SEQUENCE</scope>
    <source>
        <strain evidence="11">36-1</strain>
    </source>
</reference>
<dbReference type="GO" id="GO:0016020">
    <property type="term" value="C:membrane"/>
    <property type="evidence" value="ECO:0007669"/>
    <property type="project" value="UniProtKB-SubCell"/>
</dbReference>
<dbReference type="EMBL" id="LCWV01000008">
    <property type="protein sequence ID" value="PWI70789.1"/>
    <property type="molecule type" value="Genomic_DNA"/>
</dbReference>
<evidence type="ECO:0000256" key="6">
    <source>
        <dbReference type="ARBA" id="ARBA00023004"/>
    </source>
</evidence>
<keyword evidence="4" id="KW-0479">Metal-binding</keyword>
<evidence type="ECO:0000256" key="9">
    <source>
        <dbReference type="SAM" id="Phobius"/>
    </source>
</evidence>
<evidence type="ECO:0000256" key="5">
    <source>
        <dbReference type="ARBA" id="ARBA00022989"/>
    </source>
</evidence>
<protein>
    <recommendedName>
        <fullName evidence="14">Succinate dehydrogenase cytochrome b subunit</fullName>
    </recommendedName>
</protein>
<dbReference type="CDD" id="cd03499">
    <property type="entry name" value="SQR_TypeC_SdhC"/>
    <property type="match status" value="1"/>
</dbReference>
<accession>A0A2U3E8I0</accession>
<keyword evidence="5 9" id="KW-1133">Transmembrane helix</keyword>
<feature type="region of interest" description="Disordered" evidence="8">
    <location>
        <begin position="1"/>
        <end position="48"/>
    </location>
</feature>
<comment type="caution">
    <text evidence="11">The sequence shown here is derived from an EMBL/GenBank/DDBJ whole genome shotgun (WGS) entry which is preliminary data.</text>
</comment>
<dbReference type="PANTHER" id="PTHR10978">
    <property type="entry name" value="SUCCINATE DEHYDROGENASE CYTOCHROME B560 SUBUNIT"/>
    <property type="match status" value="1"/>
</dbReference>
<evidence type="ECO:0000313" key="10">
    <source>
        <dbReference type="EMBL" id="KAK4090444.1"/>
    </source>
</evidence>
<dbReference type="Gene3D" id="1.20.1300.10">
    <property type="entry name" value="Fumarate reductase/succinate dehydrogenase, transmembrane subunit"/>
    <property type="match status" value="1"/>
</dbReference>
<name>A0A2U3E8I0_PURLI</name>
<dbReference type="Pfam" id="PF01127">
    <property type="entry name" value="Sdh_cyt"/>
    <property type="match status" value="1"/>
</dbReference>
<feature type="transmembrane region" description="Helical" evidence="9">
    <location>
        <begin position="250"/>
        <end position="272"/>
    </location>
</feature>
<evidence type="ECO:0000256" key="3">
    <source>
        <dbReference type="ARBA" id="ARBA00022692"/>
    </source>
</evidence>
<dbReference type="Proteomes" id="UP000245956">
    <property type="component" value="Unassembled WGS sequence"/>
</dbReference>
<keyword evidence="6" id="KW-0408">Iron</keyword>
<dbReference type="InterPro" id="IPR000701">
    <property type="entry name" value="SuccDH_FuR_B_TM-su"/>
</dbReference>
<dbReference type="GO" id="GO:0005739">
    <property type="term" value="C:mitochondrion"/>
    <property type="evidence" value="ECO:0007669"/>
    <property type="project" value="GOC"/>
</dbReference>